<organism evidence="2 3">
    <name type="scientific">Ornithorhynchus anatinus</name>
    <name type="common">Duckbill platypus</name>
    <dbReference type="NCBI Taxonomy" id="9258"/>
    <lineage>
        <taxon>Eukaryota</taxon>
        <taxon>Metazoa</taxon>
        <taxon>Chordata</taxon>
        <taxon>Craniata</taxon>
        <taxon>Vertebrata</taxon>
        <taxon>Euteleostomi</taxon>
        <taxon>Mammalia</taxon>
        <taxon>Monotremata</taxon>
        <taxon>Ornithorhynchidae</taxon>
        <taxon>Ornithorhynchus</taxon>
    </lineage>
</organism>
<keyword evidence="3" id="KW-1185">Reference proteome</keyword>
<dbReference type="Ensembl" id="ENSOANT00000072930.1">
    <property type="protein sequence ID" value="ENSOANP00000040030.1"/>
    <property type="gene ID" value="ENSOANG00000043139.1"/>
</dbReference>
<dbReference type="PANTHER" id="PTHR47063">
    <property type="entry name" value="RIBONUCLEASE H2 SUBUNIT C"/>
    <property type="match status" value="1"/>
</dbReference>
<dbReference type="GO" id="GO:0032299">
    <property type="term" value="C:ribonuclease H2 complex"/>
    <property type="evidence" value="ECO:0000318"/>
    <property type="project" value="GO_Central"/>
</dbReference>
<reference evidence="2" key="2">
    <citation type="submission" date="2025-08" db="UniProtKB">
        <authorList>
            <consortium name="Ensembl"/>
        </authorList>
    </citation>
    <scope>IDENTIFICATION</scope>
    <source>
        <strain evidence="2">Glennie</strain>
    </source>
</reference>
<dbReference type="AlphaFoldDB" id="A0A6I8NG07"/>
<dbReference type="InterPro" id="IPR013924">
    <property type="entry name" value="RNase_H2_suC"/>
</dbReference>
<feature type="region of interest" description="Disordered" evidence="1">
    <location>
        <begin position="164"/>
        <end position="184"/>
    </location>
</feature>
<reference evidence="2 3" key="1">
    <citation type="journal article" date="2008" name="Nature">
        <title>Genome analysis of the platypus reveals unique signatures of evolution.</title>
        <authorList>
            <person name="Warren W.C."/>
            <person name="Hillier L.W."/>
            <person name="Marshall Graves J.A."/>
            <person name="Birney E."/>
            <person name="Ponting C.P."/>
            <person name="Grutzner F."/>
            <person name="Belov K."/>
            <person name="Miller W."/>
            <person name="Clarke L."/>
            <person name="Chinwalla A.T."/>
            <person name="Yang S.P."/>
            <person name="Heger A."/>
            <person name="Locke D.P."/>
            <person name="Miethke P."/>
            <person name="Waters P.D."/>
            <person name="Veyrunes F."/>
            <person name="Fulton L."/>
            <person name="Fulton B."/>
            <person name="Graves T."/>
            <person name="Wallis J."/>
            <person name="Puente X.S."/>
            <person name="Lopez-Otin C."/>
            <person name="Ordonez G.R."/>
            <person name="Eichler E.E."/>
            <person name="Chen L."/>
            <person name="Cheng Z."/>
            <person name="Deakin J.E."/>
            <person name="Alsop A."/>
            <person name="Thompson K."/>
            <person name="Kirby P."/>
            <person name="Papenfuss A.T."/>
            <person name="Wakefield M.J."/>
            <person name="Olender T."/>
            <person name="Lancet D."/>
            <person name="Huttley G.A."/>
            <person name="Smit A.F."/>
            <person name="Pask A."/>
            <person name="Temple-Smith P."/>
            <person name="Batzer M.A."/>
            <person name="Walker J.A."/>
            <person name="Konkel M.K."/>
            <person name="Harris R.S."/>
            <person name="Whittington C.M."/>
            <person name="Wong E.S."/>
            <person name="Gemmell N.J."/>
            <person name="Buschiazzo E."/>
            <person name="Vargas Jentzsch I.M."/>
            <person name="Merkel A."/>
            <person name="Schmitz J."/>
            <person name="Zemann A."/>
            <person name="Churakov G."/>
            <person name="Kriegs J.O."/>
            <person name="Brosius J."/>
            <person name="Murchison E.P."/>
            <person name="Sachidanandam R."/>
            <person name="Smith C."/>
            <person name="Hannon G.J."/>
            <person name="Tsend-Ayush E."/>
            <person name="McMillan D."/>
            <person name="Attenborough R."/>
            <person name="Rens W."/>
            <person name="Ferguson-Smith M."/>
            <person name="Lefevre C.M."/>
            <person name="Sharp J.A."/>
            <person name="Nicholas K.R."/>
            <person name="Ray D.A."/>
            <person name="Kube M."/>
            <person name="Reinhardt R."/>
            <person name="Pringle T.H."/>
            <person name="Taylor J."/>
            <person name="Jones R.C."/>
            <person name="Nixon B."/>
            <person name="Dacheux J.L."/>
            <person name="Niwa H."/>
            <person name="Sekita Y."/>
            <person name="Huang X."/>
            <person name="Stark A."/>
            <person name="Kheradpour P."/>
            <person name="Kellis M."/>
            <person name="Flicek P."/>
            <person name="Chen Y."/>
            <person name="Webber C."/>
            <person name="Hardison R."/>
            <person name="Nelson J."/>
            <person name="Hallsworth-Pepin K."/>
            <person name="Delehaunty K."/>
            <person name="Markovic C."/>
            <person name="Minx P."/>
            <person name="Feng Y."/>
            <person name="Kremitzki C."/>
            <person name="Mitreva M."/>
            <person name="Glasscock J."/>
            <person name="Wylie T."/>
            <person name="Wohldmann P."/>
            <person name="Thiru P."/>
            <person name="Nhan M.N."/>
            <person name="Pohl C.S."/>
            <person name="Smith S.M."/>
            <person name="Hou S."/>
            <person name="Nefedov M."/>
            <person name="de Jong P.J."/>
            <person name="Renfree M.B."/>
            <person name="Mardis E.R."/>
            <person name="Wilson R.K."/>
        </authorList>
    </citation>
    <scope>NUCLEOTIDE SEQUENCE [LARGE SCALE GENOMIC DNA]</scope>
    <source>
        <strain evidence="2 3">Glennie</strain>
    </source>
</reference>
<dbReference type="CDD" id="cd09271">
    <property type="entry name" value="RNase_H2-C"/>
    <property type="match status" value="1"/>
</dbReference>
<dbReference type="Bgee" id="ENSOANG00000043139">
    <property type="expression patterns" value="Expressed in endometrium and 7 other cell types or tissues"/>
</dbReference>
<proteinExistence type="predicted"/>
<sequence length="184" mass="18588">MPDGAASAVPGPIHVDPASLPPTALHLLPCEIRHDGAAAVSRYFSPAVRPTPSGWGDEAGGTTTPMGPRAGRGGRWEAVPARPASPSPCWKAQRKEPGLGSQGSWVRIPTLPLERTVRATTAFSSFTAWGLETAPGPDAGIHGALVWPGLAAAVSKGGPSLGEGVGIGEEGGPSPTKACISPLL</sequence>
<feature type="region of interest" description="Disordered" evidence="1">
    <location>
        <begin position="51"/>
        <end position="103"/>
    </location>
</feature>
<dbReference type="GO" id="GO:0006401">
    <property type="term" value="P:RNA catabolic process"/>
    <property type="evidence" value="ECO:0000318"/>
    <property type="project" value="GO_Central"/>
</dbReference>
<protein>
    <submittedName>
        <fullName evidence="2">Uncharacterized protein</fullName>
    </submittedName>
</protein>
<evidence type="ECO:0000313" key="2">
    <source>
        <dbReference type="Ensembl" id="ENSOANP00000040030.1"/>
    </source>
</evidence>
<accession>A0A6I8NG07</accession>
<dbReference type="Gene3D" id="2.40.128.680">
    <property type="match status" value="2"/>
</dbReference>
<evidence type="ECO:0000313" key="3">
    <source>
        <dbReference type="Proteomes" id="UP000002279"/>
    </source>
</evidence>
<dbReference type="InParanoid" id="A0A6I8NG07"/>
<dbReference type="PANTHER" id="PTHR47063:SF1">
    <property type="entry name" value="RIBONUCLEASE H2 SUBUNIT C"/>
    <property type="match status" value="1"/>
</dbReference>
<dbReference type="Proteomes" id="UP000002279">
    <property type="component" value="Chromosome 3"/>
</dbReference>
<dbReference type="FunCoup" id="A0A6I8NG07">
    <property type="interactions" value="123"/>
</dbReference>
<reference evidence="2" key="3">
    <citation type="submission" date="2025-09" db="UniProtKB">
        <authorList>
            <consortium name="Ensembl"/>
        </authorList>
    </citation>
    <scope>IDENTIFICATION</scope>
    <source>
        <strain evidence="2">Glennie</strain>
    </source>
</reference>
<dbReference type="OMA" id="FDQFIGA"/>
<dbReference type="Pfam" id="PF08615">
    <property type="entry name" value="RNase_H2_suC"/>
    <property type="match status" value="1"/>
</dbReference>
<dbReference type="InterPro" id="IPR052863">
    <property type="entry name" value="RNase_H2_subunit_C"/>
</dbReference>
<name>A0A6I8NG07_ORNAN</name>
<evidence type="ECO:0000256" key="1">
    <source>
        <dbReference type="SAM" id="MobiDB-lite"/>
    </source>
</evidence>
<dbReference type="GeneTree" id="ENSGT00390000001568"/>